<dbReference type="AlphaFoldDB" id="A0A4Q0NZE4"/>
<dbReference type="CDD" id="cd00093">
    <property type="entry name" value="HTH_XRE"/>
    <property type="match status" value="1"/>
</dbReference>
<keyword evidence="2" id="KW-0812">Transmembrane</keyword>
<dbReference type="GO" id="GO:0005829">
    <property type="term" value="C:cytosol"/>
    <property type="evidence" value="ECO:0007669"/>
    <property type="project" value="TreeGrafter"/>
</dbReference>
<keyword evidence="2" id="KW-0472">Membrane</keyword>
<feature type="domain" description="HTH cro/C1-type" evidence="3">
    <location>
        <begin position="7"/>
        <end position="61"/>
    </location>
</feature>
<evidence type="ECO:0000313" key="4">
    <source>
        <dbReference type="EMBL" id="RXG18314.1"/>
    </source>
</evidence>
<keyword evidence="5" id="KW-1185">Reference proteome</keyword>
<evidence type="ECO:0000256" key="2">
    <source>
        <dbReference type="SAM" id="Phobius"/>
    </source>
</evidence>
<dbReference type="SMART" id="SM00530">
    <property type="entry name" value="HTH_XRE"/>
    <property type="match status" value="1"/>
</dbReference>
<dbReference type="Pfam" id="PF01381">
    <property type="entry name" value="HTH_3"/>
    <property type="match status" value="1"/>
</dbReference>
<dbReference type="Gene3D" id="1.10.260.40">
    <property type="entry name" value="lambda repressor-like DNA-binding domains"/>
    <property type="match status" value="1"/>
</dbReference>
<organism evidence="4 5">
    <name type="scientific">Leeuwenhoekiella aestuarii</name>
    <dbReference type="NCBI Taxonomy" id="2249426"/>
    <lineage>
        <taxon>Bacteria</taxon>
        <taxon>Pseudomonadati</taxon>
        <taxon>Bacteroidota</taxon>
        <taxon>Flavobacteriia</taxon>
        <taxon>Flavobacteriales</taxon>
        <taxon>Flavobacteriaceae</taxon>
        <taxon>Leeuwenhoekiella</taxon>
    </lineage>
</organism>
<name>A0A4Q0NZE4_9FLAO</name>
<feature type="transmembrane region" description="Helical" evidence="2">
    <location>
        <begin position="79"/>
        <end position="103"/>
    </location>
</feature>
<dbReference type="SUPFAM" id="SSF47413">
    <property type="entry name" value="lambda repressor-like DNA-binding domains"/>
    <property type="match status" value="1"/>
</dbReference>
<dbReference type="InterPro" id="IPR050807">
    <property type="entry name" value="TransReg_Diox_bact_type"/>
</dbReference>
<keyword evidence="2" id="KW-1133">Transmembrane helix</keyword>
<keyword evidence="1" id="KW-0238">DNA-binding</keyword>
<dbReference type="EMBL" id="QOVI01000001">
    <property type="protein sequence ID" value="RXG18314.1"/>
    <property type="molecule type" value="Genomic_DNA"/>
</dbReference>
<dbReference type="PANTHER" id="PTHR46797">
    <property type="entry name" value="HTH-TYPE TRANSCRIPTIONAL REGULATOR"/>
    <property type="match status" value="1"/>
</dbReference>
<sequence length="142" mass="16037">MELSDRLKKLRIDNGFSQEELSEKSGLGLRTIQRIENGESSPRDDTLRLLTKTLNVPNDYFKEDENTYKDEKIRRGFRVPWYIISLTIISSSLGVILGLTIVLSIKHLLNDAVSSILLVTIAVLFTGIGLLIGSLLEKKYNK</sequence>
<dbReference type="PANTHER" id="PTHR46797:SF1">
    <property type="entry name" value="METHYLPHOSPHONATE SYNTHASE"/>
    <property type="match status" value="1"/>
</dbReference>
<dbReference type="GO" id="GO:0003677">
    <property type="term" value="F:DNA binding"/>
    <property type="evidence" value="ECO:0007669"/>
    <property type="project" value="UniProtKB-KW"/>
</dbReference>
<dbReference type="Proteomes" id="UP000289821">
    <property type="component" value="Unassembled WGS sequence"/>
</dbReference>
<proteinExistence type="predicted"/>
<evidence type="ECO:0000256" key="1">
    <source>
        <dbReference type="ARBA" id="ARBA00023125"/>
    </source>
</evidence>
<dbReference type="PROSITE" id="PS50943">
    <property type="entry name" value="HTH_CROC1"/>
    <property type="match status" value="1"/>
</dbReference>
<dbReference type="GO" id="GO:0003700">
    <property type="term" value="F:DNA-binding transcription factor activity"/>
    <property type="evidence" value="ECO:0007669"/>
    <property type="project" value="TreeGrafter"/>
</dbReference>
<comment type="caution">
    <text evidence="4">The sequence shown here is derived from an EMBL/GenBank/DDBJ whole genome shotgun (WGS) entry which is preliminary data.</text>
</comment>
<gene>
    <name evidence="4" type="ORF">DSM04_101507</name>
</gene>
<dbReference type="InterPro" id="IPR010982">
    <property type="entry name" value="Lambda_DNA-bd_dom_sf"/>
</dbReference>
<evidence type="ECO:0000259" key="3">
    <source>
        <dbReference type="PROSITE" id="PS50943"/>
    </source>
</evidence>
<feature type="transmembrane region" description="Helical" evidence="2">
    <location>
        <begin position="115"/>
        <end position="136"/>
    </location>
</feature>
<reference evidence="4 5" key="1">
    <citation type="submission" date="2018-07" db="EMBL/GenBank/DDBJ databases">
        <title>Leeuwenhoekiella genomics.</title>
        <authorList>
            <person name="Tahon G."/>
            <person name="Willems A."/>
        </authorList>
    </citation>
    <scope>NUCLEOTIDE SEQUENCE [LARGE SCALE GENOMIC DNA]</scope>
    <source>
        <strain evidence="4 5">R-50232</strain>
    </source>
</reference>
<protein>
    <submittedName>
        <fullName evidence="4">Helix-turn-helix protein</fullName>
    </submittedName>
</protein>
<accession>A0A4Q0NZE4</accession>
<evidence type="ECO:0000313" key="5">
    <source>
        <dbReference type="Proteomes" id="UP000289821"/>
    </source>
</evidence>
<dbReference type="InterPro" id="IPR001387">
    <property type="entry name" value="Cro/C1-type_HTH"/>
</dbReference>